<dbReference type="AlphaFoldDB" id="A0A553HK78"/>
<comment type="caution">
    <text evidence="2">The sequence shown here is derived from an EMBL/GenBank/DDBJ whole genome shotgun (WGS) entry which is preliminary data.</text>
</comment>
<feature type="domain" description="AAA+ ATPase" evidence="1">
    <location>
        <begin position="1"/>
        <end position="124"/>
    </location>
</feature>
<dbReference type="PANTHER" id="PTHR46411:SF3">
    <property type="entry name" value="AAA+ ATPASE DOMAIN-CONTAINING PROTEIN"/>
    <property type="match status" value="1"/>
</dbReference>
<keyword evidence="3" id="KW-1185">Reference proteome</keyword>
<proteinExistence type="predicted"/>
<organism evidence="2 3">
    <name type="scientific">Xylaria flabelliformis</name>
    <dbReference type="NCBI Taxonomy" id="2512241"/>
    <lineage>
        <taxon>Eukaryota</taxon>
        <taxon>Fungi</taxon>
        <taxon>Dikarya</taxon>
        <taxon>Ascomycota</taxon>
        <taxon>Pezizomycotina</taxon>
        <taxon>Sordariomycetes</taxon>
        <taxon>Xylariomycetidae</taxon>
        <taxon>Xylariales</taxon>
        <taxon>Xylariaceae</taxon>
        <taxon>Xylaria</taxon>
    </lineage>
</organism>
<accession>A0A553HK78</accession>
<dbReference type="SMART" id="SM00382">
    <property type="entry name" value="AAA"/>
    <property type="match status" value="1"/>
</dbReference>
<dbReference type="CDD" id="cd19481">
    <property type="entry name" value="RecA-like_protease"/>
    <property type="match status" value="1"/>
</dbReference>
<dbReference type="Pfam" id="PF00004">
    <property type="entry name" value="AAA"/>
    <property type="match status" value="1"/>
</dbReference>
<dbReference type="PANTHER" id="PTHR46411">
    <property type="entry name" value="FAMILY ATPASE, PUTATIVE-RELATED"/>
    <property type="match status" value="1"/>
</dbReference>
<dbReference type="SUPFAM" id="SSF52540">
    <property type="entry name" value="P-loop containing nucleoside triphosphate hydrolases"/>
    <property type="match status" value="1"/>
</dbReference>
<dbReference type="STRING" id="2512241.A0A553HK78"/>
<dbReference type="InterPro" id="IPR003959">
    <property type="entry name" value="ATPase_AAA_core"/>
</dbReference>
<dbReference type="GO" id="GO:0005524">
    <property type="term" value="F:ATP binding"/>
    <property type="evidence" value="ECO:0007669"/>
    <property type="project" value="InterPro"/>
</dbReference>
<reference evidence="3" key="1">
    <citation type="submission" date="2019-06" db="EMBL/GenBank/DDBJ databases">
        <title>Draft genome sequence of the griseofulvin-producing fungus Xylaria cubensis strain G536.</title>
        <authorList>
            <person name="Mead M.E."/>
            <person name="Raja H.A."/>
            <person name="Steenwyk J.L."/>
            <person name="Knowles S.L."/>
            <person name="Oberlies N.H."/>
            <person name="Rokas A."/>
        </authorList>
    </citation>
    <scope>NUCLEOTIDE SEQUENCE [LARGE SCALE GENOMIC DNA]</scope>
    <source>
        <strain evidence="3">G536</strain>
    </source>
</reference>
<dbReference type="GO" id="GO:0016887">
    <property type="term" value="F:ATP hydrolysis activity"/>
    <property type="evidence" value="ECO:0007669"/>
    <property type="project" value="InterPro"/>
</dbReference>
<sequence>MLMFGPPGVGKTLTAEAVADKARVPLYTMSASELGTKPNAVEKVLERVLNLCSMWNAILLLDEADVSLGARTSDSIERNELVAIFLRMLEYHKGTMFLTTNRIASIDPAFQSRIDLFLPYHDFTSEARRKVWCNFIERARQDKFEVTNEYLDKLSQLPLNGREIKNLIKSVRLLSVKRGCKVSMARVHLLAERRVEALTQASGSPQ</sequence>
<dbReference type="Proteomes" id="UP000319160">
    <property type="component" value="Unassembled WGS sequence"/>
</dbReference>
<dbReference type="EMBL" id="VFLP01000090">
    <property type="protein sequence ID" value="TRX88355.1"/>
    <property type="molecule type" value="Genomic_DNA"/>
</dbReference>
<evidence type="ECO:0000259" key="1">
    <source>
        <dbReference type="SMART" id="SM00382"/>
    </source>
</evidence>
<protein>
    <recommendedName>
        <fullName evidence="1">AAA+ ATPase domain-containing protein</fullName>
    </recommendedName>
</protein>
<dbReference type="Gene3D" id="3.40.50.300">
    <property type="entry name" value="P-loop containing nucleotide triphosphate hydrolases"/>
    <property type="match status" value="1"/>
</dbReference>
<evidence type="ECO:0000313" key="3">
    <source>
        <dbReference type="Proteomes" id="UP000319160"/>
    </source>
</evidence>
<dbReference type="InterPro" id="IPR003593">
    <property type="entry name" value="AAA+_ATPase"/>
</dbReference>
<name>A0A553HK78_9PEZI</name>
<dbReference type="InterPro" id="IPR027417">
    <property type="entry name" value="P-loop_NTPase"/>
</dbReference>
<evidence type="ECO:0000313" key="2">
    <source>
        <dbReference type="EMBL" id="TRX88355.1"/>
    </source>
</evidence>
<dbReference type="OrthoDB" id="10042665at2759"/>
<gene>
    <name evidence="2" type="ORF">FHL15_010731</name>
</gene>